<dbReference type="RefSeq" id="YP_009812973.1">
    <property type="nucleotide sequence ID" value="NC_048073.1"/>
</dbReference>
<keyword evidence="2" id="KW-1185">Reference proteome</keyword>
<proteinExistence type="predicted"/>
<evidence type="ECO:0000313" key="2">
    <source>
        <dbReference type="Proteomes" id="UP000268320"/>
    </source>
</evidence>
<organism evidence="1 2">
    <name type="scientific">Escherichia phage FEC19</name>
    <dbReference type="NCBI Taxonomy" id="2315486"/>
    <lineage>
        <taxon>Viruses</taxon>
        <taxon>Duplodnaviria</taxon>
        <taxon>Heunggongvirae</taxon>
        <taxon>Uroviricota</taxon>
        <taxon>Caudoviricetes</taxon>
        <taxon>Lindbergviridae</taxon>
        <taxon>Wifcevirus</taxon>
        <taxon>Wifcevirus FEC19</taxon>
    </lineage>
</organism>
<sequence length="107" mass="12452">MKTLHLQARSLASKFGFMDGDIVSLFCEENNIESELKDKDSHDVLIKLVRKHLLPLVSHVKVFEILTMHNPIRCEDDFIDEMRHSDVQVEVGLEEVLQCIKETEKFE</sequence>
<dbReference type="Proteomes" id="UP000268320">
    <property type="component" value="Genome"/>
</dbReference>
<reference evidence="1 2" key="1">
    <citation type="submission" date="2018-08" db="EMBL/GenBank/DDBJ databases">
        <title>Characterization and Complete Genome Sequence Analysis of a Lytic Bacteriophage FEC19 infecting Escherichia coli O157:H7.</title>
        <authorList>
            <person name="Fan C."/>
            <person name="Zhao C."/>
            <person name="Tie D."/>
            <person name="Sun Y."/>
        </authorList>
    </citation>
    <scope>NUCLEOTIDE SEQUENCE [LARGE SCALE GENOMIC DNA]</scope>
</reference>
<accession>A0A386KJF5</accession>
<dbReference type="GeneID" id="55004048"/>
<evidence type="ECO:0000313" key="1">
    <source>
        <dbReference type="EMBL" id="AYD85436.1"/>
    </source>
</evidence>
<dbReference type="EMBL" id="MH816966">
    <property type="protein sequence ID" value="AYD85436.1"/>
    <property type="molecule type" value="Genomic_DNA"/>
</dbReference>
<name>A0A386KJF5_9CAUD</name>
<protein>
    <submittedName>
        <fullName evidence="1">Uncharacterized protein</fullName>
    </submittedName>
</protein>
<dbReference type="KEGG" id="vg:55004048"/>